<dbReference type="EMBL" id="LWHJ01000028">
    <property type="protein sequence ID" value="OAQ39344.1"/>
    <property type="molecule type" value="Genomic_DNA"/>
</dbReference>
<feature type="domain" description="TonB-dependent receptor plug" evidence="9">
    <location>
        <begin position="210"/>
        <end position="339"/>
    </location>
</feature>
<dbReference type="SUPFAM" id="SSF49464">
    <property type="entry name" value="Carboxypeptidase regulatory domain-like"/>
    <property type="match status" value="1"/>
</dbReference>
<dbReference type="NCBIfam" id="TIGR04056">
    <property type="entry name" value="OMP_RagA_SusC"/>
    <property type="match status" value="1"/>
</dbReference>
<evidence type="ECO:0000313" key="11">
    <source>
        <dbReference type="Proteomes" id="UP000078459"/>
    </source>
</evidence>
<keyword evidence="5 7" id="KW-0472">Membrane</keyword>
<keyword evidence="6 7" id="KW-0998">Cell outer membrane</keyword>
<evidence type="ECO:0000313" key="10">
    <source>
        <dbReference type="EMBL" id="OAQ39344.1"/>
    </source>
</evidence>
<dbReference type="PROSITE" id="PS52016">
    <property type="entry name" value="TONB_DEPENDENT_REC_3"/>
    <property type="match status" value="1"/>
</dbReference>
<reference evidence="10 11" key="2">
    <citation type="submission" date="2016-06" db="EMBL/GenBank/DDBJ databases">
        <title>Pedobacter psychrophilus sp. nov., isolated from Antarctic fragmentary rock.</title>
        <authorList>
            <person name="Svec P."/>
        </authorList>
    </citation>
    <scope>NUCLEOTIDE SEQUENCE [LARGE SCALE GENOMIC DNA]</scope>
    <source>
        <strain evidence="10 11">CCM 8644</strain>
    </source>
</reference>
<comment type="subcellular location">
    <subcellularLocation>
        <location evidence="1 7">Cell outer membrane</location>
        <topology evidence="1 7">Multi-pass membrane protein</topology>
    </subcellularLocation>
</comment>
<dbReference type="InterPro" id="IPR012910">
    <property type="entry name" value="Plug_dom"/>
</dbReference>
<organism evidence="10 11">
    <name type="scientific">Pedobacter psychrophilus</name>
    <dbReference type="NCBI Taxonomy" id="1826909"/>
    <lineage>
        <taxon>Bacteria</taxon>
        <taxon>Pseudomonadati</taxon>
        <taxon>Bacteroidota</taxon>
        <taxon>Sphingobacteriia</taxon>
        <taxon>Sphingobacteriales</taxon>
        <taxon>Sphingobacteriaceae</taxon>
        <taxon>Pedobacter</taxon>
    </lineage>
</organism>
<dbReference type="InterPro" id="IPR023996">
    <property type="entry name" value="TonB-dep_OMP_SusC/RagA"/>
</dbReference>
<dbReference type="Pfam" id="PF07715">
    <property type="entry name" value="Plug"/>
    <property type="match status" value="1"/>
</dbReference>
<dbReference type="OrthoDB" id="9768177at2"/>
<dbReference type="Proteomes" id="UP000078459">
    <property type="component" value="Unassembled WGS sequence"/>
</dbReference>
<evidence type="ECO:0000256" key="3">
    <source>
        <dbReference type="ARBA" id="ARBA00022452"/>
    </source>
</evidence>
<proteinExistence type="inferred from homology"/>
<evidence type="ECO:0000256" key="1">
    <source>
        <dbReference type="ARBA" id="ARBA00004571"/>
    </source>
</evidence>
<name>A0A179DEM5_9SPHI</name>
<dbReference type="Pfam" id="PF13715">
    <property type="entry name" value="CarbopepD_reg_2"/>
    <property type="match status" value="1"/>
</dbReference>
<dbReference type="NCBIfam" id="TIGR04057">
    <property type="entry name" value="SusC_RagA_signa"/>
    <property type="match status" value="1"/>
</dbReference>
<keyword evidence="3 7" id="KW-1134">Transmembrane beta strand</keyword>
<dbReference type="InterPro" id="IPR037066">
    <property type="entry name" value="Plug_dom_sf"/>
</dbReference>
<keyword evidence="11" id="KW-1185">Reference proteome</keyword>
<dbReference type="InterPro" id="IPR023997">
    <property type="entry name" value="TonB-dep_OMP_SusC/RagA_CS"/>
</dbReference>
<sequence length="1145" mass="125199">MRITFLALCVLLTTGILTAFASKTDAQILNTKISVKFESENLYSAIKKIEAKTNNVFAYDESYLGLKSISVKTANFTNESLENVLKFLLKGSGISYKELSGKVLLNKSGTTQDDVTIKGKVTEAATGLALPSVSIINVDRKILGFTQPNGTFTITVPIGSEISFESLGFKPVKRTATTTNNNWEIKMEESVNQLNEVVVTALGIEREERALGYATTTVEGKDLTSALSNNWTDALSGKVAGLNLIRSNGGPAGSNKIILRGENSINGSSEALIVVDGVVISTSSGRTTGYGEKGYLATETPVDYGSGLNDINPEDIETVTVLKGPGAAALYGQRGANGAIIITTKAGKSNQKGIGVTVNSNTSFETIYGGPDLQYEYGQGTDGDNYYSYNASEDGPSTRSTSSAWGPRFNGQEYYQYDPITHTKALEKTPWVPYVDDAFNFFKTGKTFTNSVTLDGGTDKTFSRFSFTNVNNSWFLPNTGYDRNTVALSVNQKVNDKLKISAKVNYNNKSSDNLPSTGYNNQSTMYWFLFWEPSASIDWLKDYWLPGSEGLLQSYPFSSFPDNPYLIANQMLNKYNRNGITGNIQASYNFTKELSLTLRTSMDYANDQRSQQRPFDTEKFKKGLYRTQNIFTQEVTSDFLLRYNKKLKNFQLSGTFGGSTLKNNYNKDEVRADSLSYPGVYTLANSSGVLLTLPFKSKFALNSFYGLFTASYKNFLYLDVTGRNDWNSVLASPLGTDNVSFFYPSINGSLIISELFKLPKSISFAKIRASYAGVGSAETTPYRTSVVYNTAAPFQGGLQNPSSLYNPNLKSLYTESYEVGTDIRLFNGRLNFDIAAYLGNTKDQILTSTVDRSSGASNAVINAGLVRNKGLEIAINGSPFKKKNGFGWEVFTTFAANKNEVVTLTEGLDAIILQNGPGSRGAIAAIPGGSLGDIYGRGYERSPDGQIVYANGYPLLSADSKYIGNATPKWKASIGNTFRYKTLSFNFLFDGQYGAKAYSLSAAVLAEQGKTENTLPGRYNGIIGNGVIKNSDGTYRPNDVVAENATTYYTAHYGRDNVEGTTYSTDFIKLRQARIDYTLSPKLTSKLGLQRTTIGFYGRDLLTISTWPAFDPEFGTLNNGDINKGFEYAQFPASRTFGINLTIGI</sequence>
<dbReference type="STRING" id="1826909.A5893_11685"/>
<evidence type="ECO:0000259" key="9">
    <source>
        <dbReference type="Pfam" id="PF07715"/>
    </source>
</evidence>
<dbReference type="InterPro" id="IPR039426">
    <property type="entry name" value="TonB-dep_rcpt-like"/>
</dbReference>
<feature type="chain" id="PRO_5008100537" evidence="8">
    <location>
        <begin position="22"/>
        <end position="1145"/>
    </location>
</feature>
<evidence type="ECO:0000256" key="7">
    <source>
        <dbReference type="PROSITE-ProRule" id="PRU01360"/>
    </source>
</evidence>
<accession>A0A179DEM5</accession>
<keyword evidence="4 7" id="KW-0812">Transmembrane</keyword>
<comment type="caution">
    <text evidence="10">The sequence shown here is derived from an EMBL/GenBank/DDBJ whole genome shotgun (WGS) entry which is preliminary data.</text>
</comment>
<keyword evidence="2 7" id="KW-0813">Transport</keyword>
<dbReference type="RefSeq" id="WP_068822869.1">
    <property type="nucleotide sequence ID" value="NZ_LWHJ01000028.1"/>
</dbReference>
<reference evidence="10 11" key="1">
    <citation type="submission" date="2016-04" db="EMBL/GenBank/DDBJ databases">
        <authorList>
            <person name="Evans L.H."/>
            <person name="Alamgir A."/>
            <person name="Owens N."/>
            <person name="Weber N.D."/>
            <person name="Virtaneva K."/>
            <person name="Barbian K."/>
            <person name="Babar A."/>
            <person name="Rosenke K."/>
        </authorList>
    </citation>
    <scope>NUCLEOTIDE SEQUENCE [LARGE SCALE GENOMIC DNA]</scope>
    <source>
        <strain evidence="10 11">CCM 8644</strain>
    </source>
</reference>
<evidence type="ECO:0000256" key="2">
    <source>
        <dbReference type="ARBA" id="ARBA00022448"/>
    </source>
</evidence>
<evidence type="ECO:0000256" key="4">
    <source>
        <dbReference type="ARBA" id="ARBA00022692"/>
    </source>
</evidence>
<protein>
    <submittedName>
        <fullName evidence="10">SusC/RagA family TonB-linked outer membrane protein</fullName>
    </submittedName>
</protein>
<dbReference type="Gene3D" id="2.40.170.20">
    <property type="entry name" value="TonB-dependent receptor, beta-barrel domain"/>
    <property type="match status" value="1"/>
</dbReference>
<dbReference type="SUPFAM" id="SSF56935">
    <property type="entry name" value="Porins"/>
    <property type="match status" value="1"/>
</dbReference>
<dbReference type="AlphaFoldDB" id="A0A179DEM5"/>
<dbReference type="Gene3D" id="2.170.130.10">
    <property type="entry name" value="TonB-dependent receptor, plug domain"/>
    <property type="match status" value="1"/>
</dbReference>
<keyword evidence="8" id="KW-0732">Signal</keyword>
<comment type="similarity">
    <text evidence="7">Belongs to the TonB-dependent receptor family.</text>
</comment>
<gene>
    <name evidence="10" type="ORF">A5893_11685</name>
</gene>
<feature type="signal peptide" evidence="8">
    <location>
        <begin position="1"/>
        <end position="21"/>
    </location>
</feature>
<evidence type="ECO:0000256" key="8">
    <source>
        <dbReference type="SAM" id="SignalP"/>
    </source>
</evidence>
<dbReference type="InterPro" id="IPR008969">
    <property type="entry name" value="CarboxyPept-like_regulatory"/>
</dbReference>
<evidence type="ECO:0000256" key="5">
    <source>
        <dbReference type="ARBA" id="ARBA00023136"/>
    </source>
</evidence>
<dbReference type="InterPro" id="IPR036942">
    <property type="entry name" value="Beta-barrel_TonB_sf"/>
</dbReference>
<dbReference type="GO" id="GO:0009279">
    <property type="term" value="C:cell outer membrane"/>
    <property type="evidence" value="ECO:0007669"/>
    <property type="project" value="UniProtKB-SubCell"/>
</dbReference>
<evidence type="ECO:0000256" key="6">
    <source>
        <dbReference type="ARBA" id="ARBA00023237"/>
    </source>
</evidence>